<evidence type="ECO:0000256" key="4">
    <source>
        <dbReference type="PROSITE-ProRule" id="PRU00335"/>
    </source>
</evidence>
<dbReference type="EMBL" id="LRIE01000081">
    <property type="protein sequence ID" value="KZM34294.1"/>
    <property type="molecule type" value="Genomic_DNA"/>
</dbReference>
<sequence length="197" mass="21049">MTAEEAREKIVDAADRLYYAKGYAAVGMDELRRESGVSLRRLYATFPSKDDIVLAVLARKHEQWERGITERVEGEPDPRARLLAIYDYLADWFCADDFRGCAFINAFGELGTTHPAVADAVRTHKASFEGFVARLVDDAGAPPALAGQLVILAEGAQTTAAISGDPAVAARARAAAETLVDAALGMPAVSGDAASHR</sequence>
<proteinExistence type="predicted"/>
<evidence type="ECO:0000313" key="7">
    <source>
        <dbReference type="Proteomes" id="UP000076447"/>
    </source>
</evidence>
<dbReference type="InterPro" id="IPR011075">
    <property type="entry name" value="TetR_C"/>
</dbReference>
<dbReference type="PANTHER" id="PTHR47506">
    <property type="entry name" value="TRANSCRIPTIONAL REGULATORY PROTEIN"/>
    <property type="match status" value="1"/>
</dbReference>
<dbReference type="Proteomes" id="UP000076447">
    <property type="component" value="Unassembled WGS sequence"/>
</dbReference>
<dbReference type="PATRIC" id="fig|43678.3.peg.3283"/>
<dbReference type="AlphaFoldDB" id="A0A163QLG8"/>
<dbReference type="OrthoDB" id="3196926at2"/>
<accession>A0A163QLG8</accession>
<dbReference type="InterPro" id="IPR036271">
    <property type="entry name" value="Tet_transcr_reg_TetR-rel_C_sf"/>
</dbReference>
<keyword evidence="3" id="KW-0804">Transcription</keyword>
<evidence type="ECO:0000256" key="2">
    <source>
        <dbReference type="ARBA" id="ARBA00023125"/>
    </source>
</evidence>
<name>A0A163QLG8_9CELL</name>
<keyword evidence="2 4" id="KW-0238">DNA-binding</keyword>
<evidence type="ECO:0000256" key="3">
    <source>
        <dbReference type="ARBA" id="ARBA00023163"/>
    </source>
</evidence>
<evidence type="ECO:0000313" key="6">
    <source>
        <dbReference type="EMBL" id="KZM34294.1"/>
    </source>
</evidence>
<dbReference type="Pfam" id="PF00440">
    <property type="entry name" value="TetR_N"/>
    <property type="match status" value="1"/>
</dbReference>
<dbReference type="SUPFAM" id="SSF46689">
    <property type="entry name" value="Homeodomain-like"/>
    <property type="match status" value="1"/>
</dbReference>
<dbReference type="PROSITE" id="PS50977">
    <property type="entry name" value="HTH_TETR_2"/>
    <property type="match status" value="1"/>
</dbReference>
<dbReference type="InterPro" id="IPR009057">
    <property type="entry name" value="Homeodomain-like_sf"/>
</dbReference>
<reference evidence="6 7" key="1">
    <citation type="submission" date="2016-01" db="EMBL/GenBank/DDBJ databases">
        <title>Genome sequence of Oerskovia enterophila VJag, an agar and cellulose degrading bacterium.</title>
        <authorList>
            <person name="Poehlein A."/>
            <person name="Jag V."/>
            <person name="Bengelsdorf F."/>
            <person name="Duerre P."/>
            <person name="Daniel R."/>
        </authorList>
    </citation>
    <scope>NUCLEOTIDE SEQUENCE [LARGE SCALE GENOMIC DNA]</scope>
    <source>
        <strain evidence="6 7">VJag</strain>
    </source>
</reference>
<protein>
    <submittedName>
        <fullName evidence="6">HTH-type transcriptional repressor NemR</fullName>
    </submittedName>
</protein>
<feature type="DNA-binding region" description="H-T-H motif" evidence="4">
    <location>
        <begin position="27"/>
        <end position="46"/>
    </location>
</feature>
<dbReference type="RefSeq" id="WP_056654393.1">
    <property type="nucleotide sequence ID" value="NZ_LRIE01000081.1"/>
</dbReference>
<organism evidence="6 7">
    <name type="scientific">Oerskovia enterophila</name>
    <dbReference type="NCBI Taxonomy" id="43678"/>
    <lineage>
        <taxon>Bacteria</taxon>
        <taxon>Bacillati</taxon>
        <taxon>Actinomycetota</taxon>
        <taxon>Actinomycetes</taxon>
        <taxon>Micrococcales</taxon>
        <taxon>Cellulomonadaceae</taxon>
        <taxon>Oerskovia</taxon>
    </lineage>
</organism>
<feature type="domain" description="HTH tetR-type" evidence="5">
    <location>
        <begin position="4"/>
        <end position="64"/>
    </location>
</feature>
<dbReference type="GO" id="GO:0003677">
    <property type="term" value="F:DNA binding"/>
    <property type="evidence" value="ECO:0007669"/>
    <property type="project" value="UniProtKB-UniRule"/>
</dbReference>
<comment type="caution">
    <text evidence="6">The sequence shown here is derived from an EMBL/GenBank/DDBJ whole genome shotgun (WGS) entry which is preliminary data.</text>
</comment>
<gene>
    <name evidence="6" type="primary">nemR</name>
    <name evidence="6" type="ORF">OJAG_31260</name>
</gene>
<dbReference type="Gene3D" id="1.10.357.10">
    <property type="entry name" value="Tetracycline Repressor, domain 2"/>
    <property type="match status" value="1"/>
</dbReference>
<evidence type="ECO:0000256" key="1">
    <source>
        <dbReference type="ARBA" id="ARBA00023015"/>
    </source>
</evidence>
<dbReference type="InterPro" id="IPR001647">
    <property type="entry name" value="HTH_TetR"/>
</dbReference>
<keyword evidence="1" id="KW-0805">Transcription regulation</keyword>
<dbReference type="PRINTS" id="PR00455">
    <property type="entry name" value="HTHTETR"/>
</dbReference>
<evidence type="ECO:0000259" key="5">
    <source>
        <dbReference type="PROSITE" id="PS50977"/>
    </source>
</evidence>
<dbReference type="Pfam" id="PF16925">
    <property type="entry name" value="TetR_C_13"/>
    <property type="match status" value="1"/>
</dbReference>
<dbReference type="PANTHER" id="PTHR47506:SF1">
    <property type="entry name" value="HTH-TYPE TRANSCRIPTIONAL REGULATOR YJDC"/>
    <property type="match status" value="1"/>
</dbReference>
<dbReference type="SUPFAM" id="SSF48498">
    <property type="entry name" value="Tetracyclin repressor-like, C-terminal domain"/>
    <property type="match status" value="1"/>
</dbReference>